<gene>
    <name evidence="1" type="ORF">ABT39_MTgene4033</name>
</gene>
<evidence type="ECO:0000313" key="1">
    <source>
        <dbReference type="EMBL" id="KUM49482.1"/>
    </source>
</evidence>
<proteinExistence type="predicted"/>
<sequence length="86" mass="10056">MGHLSKFVEREVVDRDDSKKTAFLLLNRWDLEMESSFENLEIYIYRHYICDSFLVLVQGELLGSASADSLEPFQPSKDLFNYTTSR</sequence>
<dbReference type="AlphaFoldDB" id="A0A101M226"/>
<geneLocation type="mitochondrion" evidence="1"/>
<keyword evidence="1" id="KW-0496">Mitochondrion</keyword>
<name>A0A101M226_PICGL</name>
<reference evidence="1" key="1">
    <citation type="journal article" date="2015" name="Genome Biol. Evol.">
        <title>Organellar Genomes of White Spruce (Picea glauca): Assembly and Annotation.</title>
        <authorList>
            <person name="Jackman S.D."/>
            <person name="Warren R.L."/>
            <person name="Gibb E.A."/>
            <person name="Vandervalk B.P."/>
            <person name="Mohamadi H."/>
            <person name="Chu J."/>
            <person name="Raymond A."/>
            <person name="Pleasance S."/>
            <person name="Coope R."/>
            <person name="Wildung M.R."/>
            <person name="Ritland C.E."/>
            <person name="Bousquet J."/>
            <person name="Jones S.J."/>
            <person name="Bohlmann J."/>
            <person name="Birol I."/>
        </authorList>
    </citation>
    <scope>NUCLEOTIDE SEQUENCE [LARGE SCALE GENOMIC DNA]</scope>
    <source>
        <tissue evidence="1">Flushing bud</tissue>
    </source>
</reference>
<protein>
    <submittedName>
        <fullName evidence="1">Uncharacterized protein</fullName>
    </submittedName>
</protein>
<comment type="caution">
    <text evidence="1">The sequence shown here is derived from an EMBL/GenBank/DDBJ whole genome shotgun (WGS) entry which is preliminary data.</text>
</comment>
<organism evidence="1">
    <name type="scientific">Picea glauca</name>
    <name type="common">White spruce</name>
    <name type="synonym">Pinus glauca</name>
    <dbReference type="NCBI Taxonomy" id="3330"/>
    <lineage>
        <taxon>Eukaryota</taxon>
        <taxon>Viridiplantae</taxon>
        <taxon>Streptophyta</taxon>
        <taxon>Embryophyta</taxon>
        <taxon>Tracheophyta</taxon>
        <taxon>Spermatophyta</taxon>
        <taxon>Pinopsida</taxon>
        <taxon>Pinidae</taxon>
        <taxon>Conifers I</taxon>
        <taxon>Pinales</taxon>
        <taxon>Pinaceae</taxon>
        <taxon>Picea</taxon>
    </lineage>
</organism>
<dbReference type="EMBL" id="LKAM01000003">
    <property type="protein sequence ID" value="KUM49482.1"/>
    <property type="molecule type" value="Genomic_DNA"/>
</dbReference>
<accession>A0A101M226</accession>